<feature type="non-terminal residue" evidence="2">
    <location>
        <position position="1"/>
    </location>
</feature>
<dbReference type="EMBL" id="CAJVPV010032283">
    <property type="protein sequence ID" value="CAG8744595.1"/>
    <property type="molecule type" value="Genomic_DNA"/>
</dbReference>
<accession>A0A9N9NNJ1</accession>
<evidence type="ECO:0000313" key="2">
    <source>
        <dbReference type="EMBL" id="CAG8744595.1"/>
    </source>
</evidence>
<feature type="region of interest" description="Disordered" evidence="1">
    <location>
        <begin position="1"/>
        <end position="26"/>
    </location>
</feature>
<feature type="non-terminal residue" evidence="2">
    <location>
        <position position="96"/>
    </location>
</feature>
<dbReference type="Proteomes" id="UP000789342">
    <property type="component" value="Unassembled WGS sequence"/>
</dbReference>
<gene>
    <name evidence="2" type="ORF">AMORRO_LOCUS14946</name>
</gene>
<protein>
    <submittedName>
        <fullName evidence="2">17475_t:CDS:1</fullName>
    </submittedName>
</protein>
<reference evidence="2" key="1">
    <citation type="submission" date="2021-06" db="EMBL/GenBank/DDBJ databases">
        <authorList>
            <person name="Kallberg Y."/>
            <person name="Tangrot J."/>
            <person name="Rosling A."/>
        </authorList>
    </citation>
    <scope>NUCLEOTIDE SEQUENCE</scope>
    <source>
        <strain evidence="2">CL551</strain>
    </source>
</reference>
<evidence type="ECO:0000256" key="1">
    <source>
        <dbReference type="SAM" id="MobiDB-lite"/>
    </source>
</evidence>
<dbReference type="AlphaFoldDB" id="A0A9N9NNJ1"/>
<proteinExistence type="predicted"/>
<sequence>NVGRDRSLDDFIGSGRHSGWSSKRLNERAPHRHHFAQSALPMHVFPQQFNTARFILEFLKLYQVLKLESMINLKKAPLGHARSPSLVVCLHSTCSA</sequence>
<name>A0A9N9NNJ1_9GLOM</name>
<comment type="caution">
    <text evidence="2">The sequence shown here is derived from an EMBL/GenBank/DDBJ whole genome shotgun (WGS) entry which is preliminary data.</text>
</comment>
<keyword evidence="3" id="KW-1185">Reference proteome</keyword>
<organism evidence="2 3">
    <name type="scientific">Acaulospora morrowiae</name>
    <dbReference type="NCBI Taxonomy" id="94023"/>
    <lineage>
        <taxon>Eukaryota</taxon>
        <taxon>Fungi</taxon>
        <taxon>Fungi incertae sedis</taxon>
        <taxon>Mucoromycota</taxon>
        <taxon>Glomeromycotina</taxon>
        <taxon>Glomeromycetes</taxon>
        <taxon>Diversisporales</taxon>
        <taxon>Acaulosporaceae</taxon>
        <taxon>Acaulospora</taxon>
    </lineage>
</organism>
<evidence type="ECO:0000313" key="3">
    <source>
        <dbReference type="Proteomes" id="UP000789342"/>
    </source>
</evidence>